<name>F4QHZ1_9CAUL</name>
<dbReference type="InterPro" id="IPR020844">
    <property type="entry name" value="Circadian_clock_KaiA_N"/>
</dbReference>
<dbReference type="RefSeq" id="WP_006270865.1">
    <property type="nucleotide sequence ID" value="NZ_GL883077.1"/>
</dbReference>
<dbReference type="EMBL" id="GL883077">
    <property type="protein sequence ID" value="EGF91702.1"/>
    <property type="molecule type" value="Genomic_DNA"/>
</dbReference>
<dbReference type="PANTHER" id="PTHR36932:SF1">
    <property type="entry name" value="CAPSULAR POLYSACCHARIDE BIOSYNTHESIS PROTEIN"/>
    <property type="match status" value="1"/>
</dbReference>
<dbReference type="InterPro" id="IPR053158">
    <property type="entry name" value="CapK_Type1_Caps_Biosynth"/>
</dbReference>
<sequence length="393" mass="42954">MLGALFAYAGAHGPPPTREALEQQQRRLWCRLQERFSFAPALADHAAKPLTDVPVITVARFRADFAGYNTEGVDVGAATQAALAAETGGASSLPMGLEAGFSTGTGGGPRGLFLTSPRERRLYGARLAGKLFGPLELVRTQRIAVCLRAPNRLYEKRRVRFFGLAGDDRDAAIAAYDPQLLIAPPQVLIDLAQVTRPLPSLRRLFYGAETLNAAERDFVTGRLGRRPDPIYQATEGFLGAPCRLGTLHLNEDALIVERAPLGGDRFQPIVTDLIRQTQLVVRLKLDDILRPTSCACGSPLMAVEPVEGRVQDIWRWGEQVVFPGEVEAVVSQLVPPGRPWIVTGHADGITCACETGDAPALLQALSAFGQPVSWQPYDRNLDFPKRRHVRWRP</sequence>
<evidence type="ECO:0000313" key="3">
    <source>
        <dbReference type="Proteomes" id="UP000006512"/>
    </source>
</evidence>
<reference evidence="3" key="1">
    <citation type="submission" date="2011-03" db="EMBL/GenBank/DDBJ databases">
        <title>Draft genome sequence of Brevundimonas diminuta.</title>
        <authorList>
            <person name="Brown P.J.B."/>
            <person name="Buechlein A."/>
            <person name="Hemmerich C."/>
            <person name="Brun Y.V."/>
        </authorList>
    </citation>
    <scope>NUCLEOTIDE SEQUENCE [LARGE SCALE GENOMIC DNA]</scope>
    <source>
        <strain evidence="3">C19</strain>
    </source>
</reference>
<organism evidence="2 3">
    <name type="scientific">Asticcacaulis biprosthecium C19</name>
    <dbReference type="NCBI Taxonomy" id="715226"/>
    <lineage>
        <taxon>Bacteria</taxon>
        <taxon>Pseudomonadati</taxon>
        <taxon>Pseudomonadota</taxon>
        <taxon>Alphaproteobacteria</taxon>
        <taxon>Caulobacterales</taxon>
        <taxon>Caulobacteraceae</taxon>
        <taxon>Asticcacaulis</taxon>
    </lineage>
</organism>
<dbReference type="AlphaFoldDB" id="F4QHZ1"/>
<proteinExistence type="predicted"/>
<accession>F4QHZ1</accession>
<dbReference type="eggNOG" id="COG1541">
    <property type="taxonomic scope" value="Bacteria"/>
</dbReference>
<dbReference type="GO" id="GO:0007623">
    <property type="term" value="P:circadian rhythm"/>
    <property type="evidence" value="ECO:0007669"/>
    <property type="project" value="InterPro"/>
</dbReference>
<dbReference type="Gene3D" id="3.40.50.12780">
    <property type="entry name" value="N-terminal domain of ligase-like"/>
    <property type="match status" value="1"/>
</dbReference>
<dbReference type="Proteomes" id="UP000006512">
    <property type="component" value="Unassembled WGS sequence"/>
</dbReference>
<dbReference type="STRING" id="715226.ABI_01320"/>
<gene>
    <name evidence="2" type="ORF">ABI_01320</name>
</gene>
<dbReference type="InterPro" id="IPR042099">
    <property type="entry name" value="ANL_N_sf"/>
</dbReference>
<dbReference type="PANTHER" id="PTHR36932">
    <property type="entry name" value="CAPSULAR POLYSACCHARIDE BIOSYNTHESIS PROTEIN"/>
    <property type="match status" value="1"/>
</dbReference>
<protein>
    <submittedName>
        <fullName evidence="2">Coenzyme F390 synthetase FtsA</fullName>
    </submittedName>
</protein>
<evidence type="ECO:0000259" key="1">
    <source>
        <dbReference type="PROSITE" id="PS51430"/>
    </source>
</evidence>
<evidence type="ECO:0000313" key="2">
    <source>
        <dbReference type="EMBL" id="EGF91702.1"/>
    </source>
</evidence>
<dbReference type="HOGENOM" id="CLU_051010_0_0_5"/>
<dbReference type="OrthoDB" id="580775at2"/>
<dbReference type="PROSITE" id="PS51430">
    <property type="entry name" value="KAIA_N"/>
    <property type="match status" value="1"/>
</dbReference>
<keyword evidence="3" id="KW-1185">Reference proteome</keyword>
<feature type="domain" description="KaiA N-terminal" evidence="1">
    <location>
        <begin position="1"/>
        <end position="36"/>
    </location>
</feature>
<dbReference type="SUPFAM" id="SSF56801">
    <property type="entry name" value="Acetyl-CoA synthetase-like"/>
    <property type="match status" value="1"/>
</dbReference>